<keyword evidence="2" id="KW-1185">Reference proteome</keyword>
<dbReference type="Proteomes" id="UP001060215">
    <property type="component" value="Chromosome 9"/>
</dbReference>
<protein>
    <submittedName>
        <fullName evidence="1">Protein EXORDIUM</fullName>
    </submittedName>
</protein>
<evidence type="ECO:0000313" key="2">
    <source>
        <dbReference type="Proteomes" id="UP001060215"/>
    </source>
</evidence>
<gene>
    <name evidence="1" type="ORF">LOK49_LG08G01051</name>
</gene>
<evidence type="ECO:0000313" key="1">
    <source>
        <dbReference type="EMBL" id="KAI8003947.1"/>
    </source>
</evidence>
<reference evidence="1 2" key="1">
    <citation type="journal article" date="2022" name="Plant J.">
        <title>Chromosome-level genome of Camellia lanceoleosa provides a valuable resource for understanding genome evolution and self-incompatibility.</title>
        <authorList>
            <person name="Gong W."/>
            <person name="Xiao S."/>
            <person name="Wang L."/>
            <person name="Liao Z."/>
            <person name="Chang Y."/>
            <person name="Mo W."/>
            <person name="Hu G."/>
            <person name="Li W."/>
            <person name="Zhao G."/>
            <person name="Zhu H."/>
            <person name="Hu X."/>
            <person name="Ji K."/>
            <person name="Xiang X."/>
            <person name="Song Q."/>
            <person name="Yuan D."/>
            <person name="Jin S."/>
            <person name="Zhang L."/>
        </authorList>
    </citation>
    <scope>NUCLEOTIDE SEQUENCE [LARGE SCALE GENOMIC DNA]</scope>
    <source>
        <strain evidence="1">SQ_2022a</strain>
    </source>
</reference>
<organism evidence="1 2">
    <name type="scientific">Camellia lanceoleosa</name>
    <dbReference type="NCBI Taxonomy" id="1840588"/>
    <lineage>
        <taxon>Eukaryota</taxon>
        <taxon>Viridiplantae</taxon>
        <taxon>Streptophyta</taxon>
        <taxon>Embryophyta</taxon>
        <taxon>Tracheophyta</taxon>
        <taxon>Spermatophyta</taxon>
        <taxon>Magnoliopsida</taxon>
        <taxon>eudicotyledons</taxon>
        <taxon>Gunneridae</taxon>
        <taxon>Pentapetalae</taxon>
        <taxon>asterids</taxon>
        <taxon>Ericales</taxon>
        <taxon>Theaceae</taxon>
        <taxon>Camellia</taxon>
    </lineage>
</organism>
<name>A0ACC0GRQ3_9ERIC</name>
<accession>A0ACC0GRQ3</accession>
<sequence length="315" mass="33657">MGISQFAKMNSFLTVLLALNQLSCFNVCFGARKLTSLYQPPPMALTYHNGALLEGDLHVTILWYGKFSPAQKSIVVDFLLSLDPQQKQNVVSSTPSVSQWWQTIETYMKKAGKKETHVVLANQVTDENCSMGKTLQRSQLSELAHRVNSKPGGLVLILTADDVGVEGFCMSCGFHGSDSQDKLVFIWVGNSVTQCPGQCAWPFHQPIYGPQTAPLGAPNEDVGVDGMVVNIASLLAGTVTNPFGNGYFQGSADAPVEAASACPGAYGKGAYPGYAGELLVDSTTGASYNALGENGRKYLLPALFDPNTSQCSTIV</sequence>
<dbReference type="EMBL" id="CM045766">
    <property type="protein sequence ID" value="KAI8003947.1"/>
    <property type="molecule type" value="Genomic_DNA"/>
</dbReference>
<comment type="caution">
    <text evidence="1">The sequence shown here is derived from an EMBL/GenBank/DDBJ whole genome shotgun (WGS) entry which is preliminary data.</text>
</comment>
<proteinExistence type="predicted"/>